<name>I7Z989_9GAMM</name>
<keyword evidence="3" id="KW-1185">Reference proteome</keyword>
<dbReference type="STRING" id="1172194.WQQ_35890"/>
<comment type="caution">
    <text evidence="2">The sequence shown here is derived from an EMBL/GenBank/DDBJ whole genome shotgun (WGS) entry which is preliminary data.</text>
</comment>
<dbReference type="AlphaFoldDB" id="I7Z989"/>
<accession>I7Z989</accession>
<dbReference type="EMBL" id="AKGD01000003">
    <property type="protein sequence ID" value="EIT68394.1"/>
    <property type="molecule type" value="Genomic_DNA"/>
</dbReference>
<feature type="compositionally biased region" description="Basic and acidic residues" evidence="1">
    <location>
        <begin position="39"/>
        <end position="48"/>
    </location>
</feature>
<gene>
    <name evidence="2" type="ORF">WQQ_35890</name>
</gene>
<reference evidence="2 3" key="1">
    <citation type="journal article" date="2012" name="J. Bacteriol.">
        <title>Genome Sequence of n-Alkane-Degrading Hydrocarboniphaga effusa Strain AP103T (ATCC BAA-332T).</title>
        <authorList>
            <person name="Chang H.K."/>
            <person name="Zylstra G.J."/>
            <person name="Chae J.C."/>
        </authorList>
    </citation>
    <scope>NUCLEOTIDE SEQUENCE [LARGE SCALE GENOMIC DNA]</scope>
    <source>
        <strain evidence="2 3">AP103</strain>
    </source>
</reference>
<protein>
    <submittedName>
        <fullName evidence="2">Uncharacterized protein</fullName>
    </submittedName>
</protein>
<evidence type="ECO:0000256" key="1">
    <source>
        <dbReference type="SAM" id="MobiDB-lite"/>
    </source>
</evidence>
<evidence type="ECO:0000313" key="3">
    <source>
        <dbReference type="Proteomes" id="UP000003704"/>
    </source>
</evidence>
<sequence>MQSRQKKGTADHDKEELVIGVYIGGQSAATGRTRGGLSDPRRERQQRA</sequence>
<feature type="region of interest" description="Disordered" evidence="1">
    <location>
        <begin position="24"/>
        <end position="48"/>
    </location>
</feature>
<proteinExistence type="predicted"/>
<evidence type="ECO:0000313" key="2">
    <source>
        <dbReference type="EMBL" id="EIT68394.1"/>
    </source>
</evidence>
<organism evidence="2 3">
    <name type="scientific">Hydrocarboniphaga effusa AP103</name>
    <dbReference type="NCBI Taxonomy" id="1172194"/>
    <lineage>
        <taxon>Bacteria</taxon>
        <taxon>Pseudomonadati</taxon>
        <taxon>Pseudomonadota</taxon>
        <taxon>Gammaproteobacteria</taxon>
        <taxon>Nevskiales</taxon>
        <taxon>Nevskiaceae</taxon>
        <taxon>Hydrocarboniphaga</taxon>
    </lineage>
</organism>
<dbReference type="Proteomes" id="UP000003704">
    <property type="component" value="Unassembled WGS sequence"/>
</dbReference>